<evidence type="ECO:0000256" key="1">
    <source>
        <dbReference type="SAM" id="MobiDB-lite"/>
    </source>
</evidence>
<dbReference type="OrthoDB" id="10650375at2759"/>
<keyword evidence="3" id="KW-1185">Reference proteome</keyword>
<proteinExistence type="predicted"/>
<feature type="region of interest" description="Disordered" evidence="1">
    <location>
        <begin position="111"/>
        <end position="131"/>
    </location>
</feature>
<dbReference type="Gramene" id="PUZ69760">
    <property type="protein sequence ID" value="PUZ69760"/>
    <property type="gene ID" value="GQ55_2G136800"/>
</dbReference>
<protein>
    <submittedName>
        <fullName evidence="2">Uncharacterized protein</fullName>
    </submittedName>
</protein>
<gene>
    <name evidence="2" type="ORF">GQ55_2G136800</name>
</gene>
<evidence type="ECO:0000313" key="3">
    <source>
        <dbReference type="Proteomes" id="UP000244336"/>
    </source>
</evidence>
<dbReference type="EMBL" id="CM009750">
    <property type="protein sequence ID" value="PUZ69760.1"/>
    <property type="molecule type" value="Genomic_DNA"/>
</dbReference>
<dbReference type="Proteomes" id="UP000244336">
    <property type="component" value="Chromosome 2"/>
</dbReference>
<organism evidence="2 3">
    <name type="scientific">Panicum hallii var. hallii</name>
    <dbReference type="NCBI Taxonomy" id="1504633"/>
    <lineage>
        <taxon>Eukaryota</taxon>
        <taxon>Viridiplantae</taxon>
        <taxon>Streptophyta</taxon>
        <taxon>Embryophyta</taxon>
        <taxon>Tracheophyta</taxon>
        <taxon>Spermatophyta</taxon>
        <taxon>Magnoliopsida</taxon>
        <taxon>Liliopsida</taxon>
        <taxon>Poales</taxon>
        <taxon>Poaceae</taxon>
        <taxon>PACMAD clade</taxon>
        <taxon>Panicoideae</taxon>
        <taxon>Panicodae</taxon>
        <taxon>Paniceae</taxon>
        <taxon>Panicinae</taxon>
        <taxon>Panicum</taxon>
        <taxon>Panicum sect. Panicum</taxon>
    </lineage>
</organism>
<evidence type="ECO:0000313" key="2">
    <source>
        <dbReference type="EMBL" id="PUZ69760.1"/>
    </source>
</evidence>
<reference evidence="2 3" key="1">
    <citation type="submission" date="2018-04" db="EMBL/GenBank/DDBJ databases">
        <title>WGS assembly of Panicum hallii var. hallii HAL2.</title>
        <authorList>
            <person name="Lovell J."/>
            <person name="Jenkins J."/>
            <person name="Lowry D."/>
            <person name="Mamidi S."/>
            <person name="Sreedasyam A."/>
            <person name="Weng X."/>
            <person name="Barry K."/>
            <person name="Bonette J."/>
            <person name="Campitelli B."/>
            <person name="Daum C."/>
            <person name="Gordon S."/>
            <person name="Gould B."/>
            <person name="Lipzen A."/>
            <person name="MacQueen A."/>
            <person name="Palacio-Mejia J."/>
            <person name="Plott C."/>
            <person name="Shakirov E."/>
            <person name="Shu S."/>
            <person name="Yoshinaga Y."/>
            <person name="Zane M."/>
            <person name="Rokhsar D."/>
            <person name="Grimwood J."/>
            <person name="Schmutz J."/>
            <person name="Juenger T."/>
        </authorList>
    </citation>
    <scope>NUCLEOTIDE SEQUENCE [LARGE SCALE GENOMIC DNA]</scope>
    <source>
        <strain evidence="3">cv. HAL2</strain>
    </source>
</reference>
<name>A0A2T7EPM4_9POAL</name>
<feature type="region of interest" description="Disordered" evidence="1">
    <location>
        <begin position="71"/>
        <end position="96"/>
    </location>
</feature>
<sequence>MEFFQNDDDEYRTSSITPSSTRINRDLFLDDAPSGLRFPSPRSGRVERFDLNSDGTEFPNIASYQELLQSQPNANNSLDTSVANGGRGRGRSWSVDTGCGTAGRGFRVPRMASAVPRGGGGARGASSSRGHGVPRTMGLLALDIADKMIKINNKPAGVIRIFTS</sequence>
<feature type="compositionally biased region" description="Polar residues" evidence="1">
    <location>
        <begin position="71"/>
        <end position="83"/>
    </location>
</feature>
<dbReference type="AlphaFoldDB" id="A0A2T7EPM4"/>
<accession>A0A2T7EPM4</accession>